<dbReference type="OrthoDB" id="9046441at2759"/>
<proteinExistence type="predicted"/>
<reference evidence="2 3" key="2">
    <citation type="submission" date="2019-04" db="EMBL/GenBank/DDBJ databases">
        <title>The genome sequence of big-headed turtle.</title>
        <authorList>
            <person name="Gong S."/>
        </authorList>
    </citation>
    <scope>NUCLEOTIDE SEQUENCE [LARGE SCALE GENOMIC DNA]</scope>
    <source>
        <strain evidence="2">DO16091913</strain>
        <tissue evidence="2">Muscle</tissue>
    </source>
</reference>
<dbReference type="InterPro" id="IPR050143">
    <property type="entry name" value="TRIM/RBCC"/>
</dbReference>
<dbReference type="Gene3D" id="2.60.120.920">
    <property type="match status" value="1"/>
</dbReference>
<name>A0A4D9DHU6_9SAUR</name>
<protein>
    <submittedName>
        <fullName evidence="2">Putative E3 ubiquitin-protein ligase TRIML1</fullName>
    </submittedName>
</protein>
<dbReference type="InterPro" id="IPR006574">
    <property type="entry name" value="PRY"/>
</dbReference>
<gene>
    <name evidence="2" type="ORF">DR999_PMT21735</name>
</gene>
<dbReference type="STRING" id="55544.A0A4D9DHU6"/>
<dbReference type="InterPro" id="IPR001870">
    <property type="entry name" value="B30.2/SPRY"/>
</dbReference>
<dbReference type="PROSITE" id="PS50188">
    <property type="entry name" value="B302_SPRY"/>
    <property type="match status" value="1"/>
</dbReference>
<dbReference type="PANTHER" id="PTHR24103">
    <property type="entry name" value="E3 UBIQUITIN-PROTEIN LIGASE TRIM"/>
    <property type="match status" value="1"/>
</dbReference>
<evidence type="ECO:0000259" key="1">
    <source>
        <dbReference type="PROSITE" id="PS50188"/>
    </source>
</evidence>
<evidence type="ECO:0000313" key="2">
    <source>
        <dbReference type="EMBL" id="TFJ96478.1"/>
    </source>
</evidence>
<dbReference type="InterPro" id="IPR003879">
    <property type="entry name" value="Butyrophylin_SPRY"/>
</dbReference>
<comment type="caution">
    <text evidence="2">The sequence shown here is derived from an EMBL/GenBank/DDBJ whole genome shotgun (WGS) entry which is preliminary data.</text>
</comment>
<sequence>MPLLLYLPPEGLEFRVLPSKTPAVVSCYSSSQAPPLGHSPDCLDVTLDPATAHRRLVLSDDRKSVRCGDMWQDLPNNPERFDVSVSVLGSEGFTSGRHYWEVEDLSASPQGDITGRWRWELGEDGLLGLPETL</sequence>
<dbReference type="InterPro" id="IPR013320">
    <property type="entry name" value="ConA-like_dom_sf"/>
</dbReference>
<keyword evidence="3" id="KW-1185">Reference proteome</keyword>
<feature type="domain" description="B30.2/SPRY" evidence="1">
    <location>
        <begin position="25"/>
        <end position="133"/>
    </location>
</feature>
<dbReference type="InterPro" id="IPR043136">
    <property type="entry name" value="B30.2/SPRY_sf"/>
</dbReference>
<organism evidence="2 3">
    <name type="scientific">Platysternon megacephalum</name>
    <name type="common">big-headed turtle</name>
    <dbReference type="NCBI Taxonomy" id="55544"/>
    <lineage>
        <taxon>Eukaryota</taxon>
        <taxon>Metazoa</taxon>
        <taxon>Chordata</taxon>
        <taxon>Craniata</taxon>
        <taxon>Vertebrata</taxon>
        <taxon>Euteleostomi</taxon>
        <taxon>Archelosauria</taxon>
        <taxon>Testudinata</taxon>
        <taxon>Testudines</taxon>
        <taxon>Cryptodira</taxon>
        <taxon>Durocryptodira</taxon>
        <taxon>Testudinoidea</taxon>
        <taxon>Platysternidae</taxon>
        <taxon>Platysternon</taxon>
    </lineage>
</organism>
<dbReference type="Pfam" id="PF13765">
    <property type="entry name" value="PRY"/>
    <property type="match status" value="1"/>
</dbReference>
<accession>A0A4D9DHU6</accession>
<dbReference type="Proteomes" id="UP000297703">
    <property type="component" value="Unassembled WGS sequence"/>
</dbReference>
<dbReference type="PRINTS" id="PR01407">
    <property type="entry name" value="BUTYPHLNCDUF"/>
</dbReference>
<dbReference type="SMART" id="SM00589">
    <property type="entry name" value="PRY"/>
    <property type="match status" value="1"/>
</dbReference>
<reference evidence="2 3" key="1">
    <citation type="submission" date="2019-04" db="EMBL/GenBank/DDBJ databases">
        <title>Draft genome of the big-headed turtle Platysternon megacephalum.</title>
        <authorList>
            <person name="Gong S."/>
        </authorList>
    </citation>
    <scope>NUCLEOTIDE SEQUENCE [LARGE SCALE GENOMIC DNA]</scope>
    <source>
        <strain evidence="2">DO16091913</strain>
        <tissue evidence="2">Muscle</tissue>
    </source>
</reference>
<dbReference type="EMBL" id="QXTE01000668">
    <property type="protein sequence ID" value="TFJ96478.1"/>
    <property type="molecule type" value="Genomic_DNA"/>
</dbReference>
<dbReference type="AlphaFoldDB" id="A0A4D9DHU6"/>
<evidence type="ECO:0000313" key="3">
    <source>
        <dbReference type="Proteomes" id="UP000297703"/>
    </source>
</evidence>
<dbReference type="SUPFAM" id="SSF49899">
    <property type="entry name" value="Concanavalin A-like lectins/glucanases"/>
    <property type="match status" value="1"/>
</dbReference>